<organism evidence="1 2">
    <name type="scientific">Bradyrhizobium rifense</name>
    <dbReference type="NCBI Taxonomy" id="515499"/>
    <lineage>
        <taxon>Bacteria</taxon>
        <taxon>Pseudomonadati</taxon>
        <taxon>Pseudomonadota</taxon>
        <taxon>Alphaproteobacteria</taxon>
        <taxon>Hyphomicrobiales</taxon>
        <taxon>Nitrobacteraceae</taxon>
        <taxon>Bradyrhizobium</taxon>
    </lineage>
</organism>
<dbReference type="AlphaFoldDB" id="A0A5D3K4C7"/>
<comment type="caution">
    <text evidence="1">The sequence shown here is derived from an EMBL/GenBank/DDBJ whole genome shotgun (WGS) entry which is preliminary data.</text>
</comment>
<name>A0A5D3K4C7_9BRAD</name>
<evidence type="ECO:0000313" key="2">
    <source>
        <dbReference type="Proteomes" id="UP000324758"/>
    </source>
</evidence>
<protein>
    <submittedName>
        <fullName evidence="1">Nucleotidyl transferase AbiEii/AbiGii toxin family protein</fullName>
    </submittedName>
</protein>
<sequence length="340" mass="37916">MKAVRHRFQSTRLSASRDASPGICGTATRSLCLSAKPTLEELLEVQEHFGLPSPALVEKDWHVVKALAAVTSVDPGEFRLVFGGGTALSRAYKLTKRMSEDVDLKIVCNTNPSRGALRRLRTDITYALLAAGFEFEPDDERYRVSMYKGHYTKYMLPYKALAQGKGLRPDVQLETSVWPLRRDAVDKPVISFVEEAYGRAPEVQSIACSSVLETAAEKLVALTWRAGSELAGLREERDPTLVRHIYDLHMTRDQYDVAETAALAHEVMKADAETRGARFPAWKNDPLGETLRAIEGIPKDKVFVDGYSDFQRDMVYGDKPDFTTAMTSLTALADQLKKLK</sequence>
<dbReference type="OrthoDB" id="9780929at2"/>
<reference evidence="1 2" key="1">
    <citation type="submission" date="2019-08" db="EMBL/GenBank/DDBJ databases">
        <title>Bradyrhizobium hipponensis sp. nov., a rhizobium isolated from a Lupinus angustifolius root nodule in Tunisia.</title>
        <authorList>
            <person name="Off K."/>
            <person name="Rejili M."/>
            <person name="Mars M."/>
            <person name="Brachmann A."/>
            <person name="Marin M."/>
        </authorList>
    </citation>
    <scope>NUCLEOTIDE SEQUENCE [LARGE SCALE GENOMIC DNA]</scope>
    <source>
        <strain evidence="1 2">CTAW71</strain>
    </source>
</reference>
<gene>
    <name evidence="1" type="ORF">FXB40_32255</name>
</gene>
<dbReference type="InterPro" id="IPR014942">
    <property type="entry name" value="AbiEii"/>
</dbReference>
<dbReference type="Pfam" id="PF08843">
    <property type="entry name" value="AbiEii"/>
    <property type="match status" value="1"/>
</dbReference>
<evidence type="ECO:0000313" key="1">
    <source>
        <dbReference type="EMBL" id="TYL90330.1"/>
    </source>
</evidence>
<dbReference type="Proteomes" id="UP000324758">
    <property type="component" value="Unassembled WGS sequence"/>
</dbReference>
<accession>A0A5D3K4C7</accession>
<dbReference type="EMBL" id="VSSS01000052">
    <property type="protein sequence ID" value="TYL90330.1"/>
    <property type="molecule type" value="Genomic_DNA"/>
</dbReference>
<dbReference type="Gene3D" id="3.10.450.620">
    <property type="entry name" value="JHP933, nucleotidyltransferase-like core domain"/>
    <property type="match status" value="1"/>
</dbReference>
<keyword evidence="1" id="KW-0808">Transferase</keyword>
<proteinExistence type="predicted"/>
<dbReference type="GO" id="GO:0016740">
    <property type="term" value="F:transferase activity"/>
    <property type="evidence" value="ECO:0007669"/>
    <property type="project" value="UniProtKB-KW"/>
</dbReference>
<keyword evidence="2" id="KW-1185">Reference proteome</keyword>